<reference evidence="3" key="1">
    <citation type="submission" date="2023-10" db="EMBL/GenBank/DDBJ databases">
        <authorList>
            <person name="Hackl T."/>
        </authorList>
    </citation>
    <scope>NUCLEOTIDE SEQUENCE</scope>
</reference>
<feature type="compositionally biased region" description="Gly residues" evidence="1">
    <location>
        <begin position="68"/>
        <end position="77"/>
    </location>
</feature>
<evidence type="ECO:0000256" key="1">
    <source>
        <dbReference type="SAM" id="MobiDB-lite"/>
    </source>
</evidence>
<evidence type="ECO:0000313" key="4">
    <source>
        <dbReference type="Proteomes" id="UP001295740"/>
    </source>
</evidence>
<feature type="region of interest" description="Disordered" evidence="1">
    <location>
        <begin position="1"/>
        <end position="453"/>
    </location>
</feature>
<evidence type="ECO:0000259" key="2">
    <source>
        <dbReference type="PROSITE" id="PS51082"/>
    </source>
</evidence>
<sequence>MPPPPPPPPLPPSGMGGPPPPPPPPGNLPARPPAVAGRGALLGDITKGKALKKAVTNDRSAPIVAGSSSGGGGGPPVGGAPPIPGLSKAPAPSSLAPPVPGNRARSNSDQGSQDTGAMDSAPQLGGLFAGGMPKLKKRGGGVNTGASQGASYLSDSETSSTPKPPSAPRPPAGAAPAIPGRAVPPAPAAPFNPSVSNLRKTANSNAPRPLSSVSTASAKGPPPPIGKKPPPPPGSRKPSTLTSAPSQPPPLPGAPAPPPPPSSAPAPPAPPPPPPSSAPAPPPPPPAAAPRPPVAPSRSQPPPPPLPSAPSSNGPSPNIALQAAMRATGGRSSPTAAPPAPPPPPPPSSAPTPPYKDSPINRTRAGSNLRTTMLDPGAYTLTSNGTKSPSPTPQLGNGLTSPRSGPGERYIVQDSRWKFTDESMLPKPRPFQGGTRRYRAGRGSSVPLDLSAL</sequence>
<feature type="compositionally biased region" description="Low complexity" evidence="1">
    <location>
        <begin position="309"/>
        <end position="318"/>
    </location>
</feature>
<feature type="compositionally biased region" description="Polar residues" evidence="1">
    <location>
        <begin position="104"/>
        <end position="115"/>
    </location>
</feature>
<dbReference type="InterPro" id="IPR003124">
    <property type="entry name" value="WH2_dom"/>
</dbReference>
<dbReference type="AlphaFoldDB" id="A0AAI8YPU5"/>
<feature type="compositionally biased region" description="Pro residues" evidence="1">
    <location>
        <begin position="162"/>
        <end position="173"/>
    </location>
</feature>
<keyword evidence="4" id="KW-1185">Reference proteome</keyword>
<dbReference type="EMBL" id="CAUWAG010000020">
    <property type="protein sequence ID" value="CAJ2512784.1"/>
    <property type="molecule type" value="Genomic_DNA"/>
</dbReference>
<feature type="compositionally biased region" description="Polar residues" evidence="1">
    <location>
        <begin position="193"/>
        <end position="217"/>
    </location>
</feature>
<feature type="compositionally biased region" description="Pro residues" evidence="1">
    <location>
        <begin position="1"/>
        <end position="32"/>
    </location>
</feature>
<dbReference type="PROSITE" id="PS51082">
    <property type="entry name" value="WH2"/>
    <property type="match status" value="1"/>
</dbReference>
<comment type="caution">
    <text evidence="3">The sequence shown here is derived from an EMBL/GenBank/DDBJ whole genome shotgun (WGS) entry which is preliminary data.</text>
</comment>
<gene>
    <name evidence="3" type="ORF">KHLLAP_LOCUS13252</name>
</gene>
<dbReference type="Proteomes" id="UP001295740">
    <property type="component" value="Unassembled WGS sequence"/>
</dbReference>
<dbReference type="Pfam" id="PF02205">
    <property type="entry name" value="WH2"/>
    <property type="match status" value="1"/>
</dbReference>
<accession>A0AAI8YPU5</accession>
<evidence type="ECO:0000313" key="3">
    <source>
        <dbReference type="EMBL" id="CAJ2512784.1"/>
    </source>
</evidence>
<name>A0AAI8YPU5_9PEZI</name>
<feature type="compositionally biased region" description="Low complexity" evidence="1">
    <location>
        <begin position="85"/>
        <end position="94"/>
    </location>
</feature>
<feature type="compositionally biased region" description="Polar residues" evidence="1">
    <location>
        <begin position="380"/>
        <end position="403"/>
    </location>
</feature>
<proteinExistence type="predicted"/>
<feature type="compositionally biased region" description="Polar residues" evidence="1">
    <location>
        <begin position="144"/>
        <end position="161"/>
    </location>
</feature>
<feature type="domain" description="WH2" evidence="2">
    <location>
        <begin position="37"/>
        <end position="54"/>
    </location>
</feature>
<dbReference type="GO" id="GO:0003779">
    <property type="term" value="F:actin binding"/>
    <property type="evidence" value="ECO:0007669"/>
    <property type="project" value="InterPro"/>
</dbReference>
<feature type="compositionally biased region" description="Pro residues" evidence="1">
    <location>
        <begin position="246"/>
        <end position="308"/>
    </location>
</feature>
<protein>
    <submittedName>
        <fullName evidence="3">Uu.00g009030.m01.CDS01</fullName>
    </submittedName>
</protein>
<feature type="compositionally biased region" description="Pro residues" evidence="1">
    <location>
        <begin position="336"/>
        <end position="356"/>
    </location>
</feature>
<feature type="compositionally biased region" description="Polar residues" evidence="1">
    <location>
        <begin position="360"/>
        <end position="371"/>
    </location>
</feature>
<organism evidence="3 4">
    <name type="scientific">Anthostomella pinea</name>
    <dbReference type="NCBI Taxonomy" id="933095"/>
    <lineage>
        <taxon>Eukaryota</taxon>
        <taxon>Fungi</taxon>
        <taxon>Dikarya</taxon>
        <taxon>Ascomycota</taxon>
        <taxon>Pezizomycotina</taxon>
        <taxon>Sordariomycetes</taxon>
        <taxon>Xylariomycetidae</taxon>
        <taxon>Xylariales</taxon>
        <taxon>Xylariaceae</taxon>
        <taxon>Anthostomella</taxon>
    </lineage>
</organism>
<feature type="compositionally biased region" description="Pro residues" evidence="1">
    <location>
        <begin position="220"/>
        <end position="235"/>
    </location>
</feature>